<dbReference type="Gene3D" id="3.30.70.860">
    <property type="match status" value="1"/>
</dbReference>
<dbReference type="Gene3D" id="3.30.70.990">
    <property type="entry name" value="YajQ-like, domain 2"/>
    <property type="match status" value="1"/>
</dbReference>
<dbReference type="GO" id="GO:0000166">
    <property type="term" value="F:nucleotide binding"/>
    <property type="evidence" value="ECO:0007669"/>
    <property type="project" value="UniProtKB-UniRule"/>
</dbReference>
<dbReference type="PANTHER" id="PTHR30476:SF0">
    <property type="entry name" value="UPF0234 PROTEIN YAJQ"/>
    <property type="match status" value="1"/>
</dbReference>
<protein>
    <recommendedName>
        <fullName evidence="3">Nucleotide-binding protein MBAV_002332</fullName>
    </recommendedName>
</protein>
<dbReference type="HAMAP" id="MF_00632">
    <property type="entry name" value="UPF0234"/>
    <property type="match status" value="1"/>
</dbReference>
<dbReference type="CDD" id="cd11740">
    <property type="entry name" value="YajQ_like"/>
    <property type="match status" value="1"/>
</dbReference>
<evidence type="ECO:0000313" key="4">
    <source>
        <dbReference type="EMBL" id="KJU85473.1"/>
    </source>
</evidence>
<sequence length="166" mass="18606">MATDEHSFDITCEVNLQEVSNAVTQALKELSTRFDFKGSKSAIDIDKANNVLNVLSDDEYKLKSVLDILQTKLVKRGVALKALTYGKIEPAAGGTVRQKISLQQGIPIEKAKEITKLVKDLKLKVTAEIQNDQVRIRGKKIDDLQNIIARIKDKDFGIHIQITNYR</sequence>
<accession>A0A0F3GXQ7</accession>
<evidence type="ECO:0000256" key="2">
    <source>
        <dbReference type="ARBA" id="ARBA00093450"/>
    </source>
</evidence>
<organism evidence="4 5">
    <name type="scientific">Candidatus Magnetobacterium bavaricum</name>
    <dbReference type="NCBI Taxonomy" id="29290"/>
    <lineage>
        <taxon>Bacteria</taxon>
        <taxon>Pseudomonadati</taxon>
        <taxon>Nitrospirota</taxon>
        <taxon>Thermodesulfovibrionia</taxon>
        <taxon>Thermodesulfovibrionales</taxon>
        <taxon>Candidatus Magnetobacteriaceae</taxon>
        <taxon>Candidatus Magnetobacterium</taxon>
    </lineage>
</organism>
<keyword evidence="5" id="KW-1185">Reference proteome</keyword>
<evidence type="ECO:0000256" key="1">
    <source>
        <dbReference type="ARBA" id="ARBA00022741"/>
    </source>
</evidence>
<dbReference type="AlphaFoldDB" id="A0A0F3GXQ7"/>
<evidence type="ECO:0000313" key="5">
    <source>
        <dbReference type="Proteomes" id="UP000033423"/>
    </source>
</evidence>
<dbReference type="PANTHER" id="PTHR30476">
    <property type="entry name" value="UPF0234 PROTEIN YAJQ"/>
    <property type="match status" value="1"/>
</dbReference>
<dbReference type="GO" id="GO:0005829">
    <property type="term" value="C:cytosol"/>
    <property type="evidence" value="ECO:0007669"/>
    <property type="project" value="TreeGrafter"/>
</dbReference>
<dbReference type="InterPro" id="IPR036183">
    <property type="entry name" value="YajQ-like_sf"/>
</dbReference>
<name>A0A0F3GXQ7_9BACT</name>
<comment type="function">
    <text evidence="3">Nucleotide-binding protein.</text>
</comment>
<dbReference type="InterPro" id="IPR035571">
    <property type="entry name" value="UPF0234-like_C"/>
</dbReference>
<comment type="caution">
    <text evidence="4">The sequence shown here is derived from an EMBL/GenBank/DDBJ whole genome shotgun (WGS) entry which is preliminary data.</text>
</comment>
<dbReference type="Pfam" id="PF04461">
    <property type="entry name" value="YajQ"/>
    <property type="match status" value="1"/>
</dbReference>
<dbReference type="EMBL" id="LACI01001008">
    <property type="protein sequence ID" value="KJU85473.1"/>
    <property type="molecule type" value="Genomic_DNA"/>
</dbReference>
<dbReference type="InterPro" id="IPR035570">
    <property type="entry name" value="UPF0234_N"/>
</dbReference>
<proteinExistence type="inferred from homology"/>
<dbReference type="InterPro" id="IPR007551">
    <property type="entry name" value="YajQ/Smlt4090-like"/>
</dbReference>
<reference evidence="4 5" key="1">
    <citation type="submission" date="2015-02" db="EMBL/GenBank/DDBJ databases">
        <title>Single-cell genomics of uncultivated deep-branching MTB reveals a conserved set of magnetosome genes.</title>
        <authorList>
            <person name="Kolinko S."/>
            <person name="Richter M."/>
            <person name="Glockner F.O."/>
            <person name="Brachmann A."/>
            <person name="Schuler D."/>
        </authorList>
    </citation>
    <scope>NUCLEOTIDE SEQUENCE [LARGE SCALE GENOMIC DNA]</scope>
    <source>
        <strain evidence="4">TM-1</strain>
    </source>
</reference>
<evidence type="ECO:0000256" key="3">
    <source>
        <dbReference type="HAMAP-Rule" id="MF_00632"/>
    </source>
</evidence>
<dbReference type="SUPFAM" id="SSF89963">
    <property type="entry name" value="YajQ-like"/>
    <property type="match status" value="2"/>
</dbReference>
<keyword evidence="1 3" id="KW-0547">Nucleotide-binding</keyword>
<gene>
    <name evidence="4" type="ORF">MBAV_002332</name>
</gene>
<dbReference type="NCBIfam" id="NF003819">
    <property type="entry name" value="PRK05412.1"/>
    <property type="match status" value="1"/>
</dbReference>
<comment type="similarity">
    <text evidence="2 3">Belongs to the YajQ family.</text>
</comment>
<dbReference type="Proteomes" id="UP000033423">
    <property type="component" value="Unassembled WGS sequence"/>
</dbReference>